<gene>
    <name evidence="1" type="ORF">HUG12_06505</name>
</gene>
<sequence length="115" mass="12440">MALSFPVSDRLAAAADEWADQRMMEEEEALEVKLEQALLEIEHLVSGATEVTFELEDGGELVRFAPSDDLEAFLASQAGSADLAPERLLALHVDLFASVFLEGDDERPPNAPPSG</sequence>
<reference evidence="1 2" key="1">
    <citation type="submission" date="2020-06" db="EMBL/GenBank/DDBJ databases">
        <title>NJ-3-1, isolated from saline soil.</title>
        <authorList>
            <person name="Cui H.L."/>
            <person name="Shi X."/>
        </authorList>
    </citation>
    <scope>NUCLEOTIDE SEQUENCE [LARGE SCALE GENOMIC DNA]</scope>
    <source>
        <strain evidence="1 2">NJ-3-1</strain>
    </source>
</reference>
<dbReference type="KEGG" id="halu:HUG12_06505"/>
<dbReference type="Proteomes" id="UP000509626">
    <property type="component" value="Chromosome"/>
</dbReference>
<proteinExistence type="predicted"/>
<keyword evidence="2" id="KW-1185">Reference proteome</keyword>
<dbReference type="OrthoDB" id="155826at2157"/>
<dbReference type="AlphaFoldDB" id="A0A7D5QFH8"/>
<dbReference type="EMBL" id="CP058579">
    <property type="protein sequence ID" value="QLG61402.1"/>
    <property type="molecule type" value="Genomic_DNA"/>
</dbReference>
<evidence type="ECO:0000313" key="2">
    <source>
        <dbReference type="Proteomes" id="UP000509626"/>
    </source>
</evidence>
<organism evidence="1 2">
    <name type="scientific">Halorarum salinum</name>
    <dbReference type="NCBI Taxonomy" id="2743089"/>
    <lineage>
        <taxon>Archaea</taxon>
        <taxon>Methanobacteriati</taxon>
        <taxon>Methanobacteriota</taxon>
        <taxon>Stenosarchaea group</taxon>
        <taxon>Halobacteria</taxon>
        <taxon>Halobacteriales</taxon>
        <taxon>Haloferacaceae</taxon>
        <taxon>Halorarum</taxon>
    </lineage>
</organism>
<dbReference type="RefSeq" id="WP_179267987.1">
    <property type="nucleotide sequence ID" value="NZ_CP058579.1"/>
</dbReference>
<accession>A0A7D5QFH8</accession>
<protein>
    <submittedName>
        <fullName evidence="1">Uncharacterized protein</fullName>
    </submittedName>
</protein>
<dbReference type="GeneID" id="56037094"/>
<name>A0A7D5QFH8_9EURY</name>
<evidence type="ECO:0000313" key="1">
    <source>
        <dbReference type="EMBL" id="QLG61402.1"/>
    </source>
</evidence>